<dbReference type="GO" id="GO:0016762">
    <property type="term" value="F:xyloglucan:xyloglucosyl transferase activity"/>
    <property type="evidence" value="ECO:0007669"/>
    <property type="project" value="UniProtKB-EC"/>
</dbReference>
<dbReference type="EnsemblPlants" id="ORUFI02G12430.1">
    <property type="protein sequence ID" value="ORUFI02G12430.1"/>
    <property type="gene ID" value="ORUFI02G12430"/>
</dbReference>
<feature type="transmembrane region" description="Helical" evidence="7">
    <location>
        <begin position="12"/>
        <end position="33"/>
    </location>
</feature>
<evidence type="ECO:0000313" key="9">
    <source>
        <dbReference type="EnsemblPlants" id="ORUFI02G12430.1"/>
    </source>
</evidence>
<feature type="domain" description="GH16" evidence="8">
    <location>
        <begin position="26"/>
        <end position="222"/>
    </location>
</feature>
<evidence type="ECO:0000256" key="7">
    <source>
        <dbReference type="SAM" id="Phobius"/>
    </source>
</evidence>
<name>A0A0E0ND30_ORYRU</name>
<evidence type="ECO:0000256" key="4">
    <source>
        <dbReference type="ARBA" id="ARBA00023180"/>
    </source>
</evidence>
<keyword evidence="4" id="KW-0325">Glycoprotein</keyword>
<keyword evidence="7" id="KW-0812">Transmembrane</keyword>
<dbReference type="Pfam" id="PF00722">
    <property type="entry name" value="Glyco_hydro_16"/>
    <property type="match status" value="2"/>
</dbReference>
<dbReference type="SUPFAM" id="SSF49899">
    <property type="entry name" value="Concanavalin A-like lectins/glucanases"/>
    <property type="match status" value="2"/>
</dbReference>
<dbReference type="HOGENOM" id="CLU_478496_0_0_1"/>
<dbReference type="GO" id="GO:0004553">
    <property type="term" value="F:hydrolase activity, hydrolyzing O-glycosyl compounds"/>
    <property type="evidence" value="ECO:0007669"/>
    <property type="project" value="InterPro"/>
</dbReference>
<dbReference type="Gene3D" id="2.60.120.200">
    <property type="match status" value="2"/>
</dbReference>
<dbReference type="PANTHER" id="PTHR31062">
    <property type="entry name" value="XYLOGLUCAN ENDOTRANSGLUCOSYLASE/HYDROLASE PROTEIN 8-RELATED"/>
    <property type="match status" value="1"/>
</dbReference>
<dbReference type="OMA" id="VANYHSV"/>
<dbReference type="Proteomes" id="UP000008022">
    <property type="component" value="Unassembled WGS sequence"/>
</dbReference>
<keyword evidence="7" id="KW-1133">Transmembrane helix</keyword>
<keyword evidence="7" id="KW-0472">Membrane</keyword>
<organism evidence="9 10">
    <name type="scientific">Oryza rufipogon</name>
    <name type="common">Brownbeard rice</name>
    <name type="synonym">Asian wild rice</name>
    <dbReference type="NCBI Taxonomy" id="4529"/>
    <lineage>
        <taxon>Eukaryota</taxon>
        <taxon>Viridiplantae</taxon>
        <taxon>Streptophyta</taxon>
        <taxon>Embryophyta</taxon>
        <taxon>Tracheophyta</taxon>
        <taxon>Spermatophyta</taxon>
        <taxon>Magnoliopsida</taxon>
        <taxon>Liliopsida</taxon>
        <taxon>Poales</taxon>
        <taxon>Poaceae</taxon>
        <taxon>BOP clade</taxon>
        <taxon>Oryzoideae</taxon>
        <taxon>Oryzeae</taxon>
        <taxon>Oryzinae</taxon>
        <taxon>Oryza</taxon>
    </lineage>
</organism>
<accession>A0A0E0ND30</accession>
<evidence type="ECO:0000256" key="1">
    <source>
        <dbReference type="ARBA" id="ARBA00012152"/>
    </source>
</evidence>
<keyword evidence="10" id="KW-1185">Reference proteome</keyword>
<evidence type="ECO:0000256" key="2">
    <source>
        <dbReference type="ARBA" id="ARBA00022679"/>
    </source>
</evidence>
<keyword evidence="5" id="KW-0326">Glycosidase</keyword>
<dbReference type="InterPro" id="IPR010713">
    <property type="entry name" value="XET_C"/>
</dbReference>
<evidence type="ECO:0000259" key="8">
    <source>
        <dbReference type="PROSITE" id="PS51762"/>
    </source>
</evidence>
<dbReference type="STRING" id="4529.A0A0E0ND30"/>
<dbReference type="InterPro" id="IPR008263">
    <property type="entry name" value="GH16_AS"/>
</dbReference>
<dbReference type="AlphaFoldDB" id="A0A0E0ND30"/>
<dbReference type="GO" id="GO:0048046">
    <property type="term" value="C:apoplast"/>
    <property type="evidence" value="ECO:0007669"/>
    <property type="project" value="InterPro"/>
</dbReference>
<evidence type="ECO:0000256" key="3">
    <source>
        <dbReference type="ARBA" id="ARBA00022801"/>
    </source>
</evidence>
<dbReference type="EC" id="2.4.1.207" evidence="1"/>
<protein>
    <recommendedName>
        <fullName evidence="1">xyloglucan:xyloglucosyl transferase</fullName>
        <ecNumber evidence="1">2.4.1.207</ecNumber>
    </recommendedName>
</protein>
<evidence type="ECO:0000256" key="6">
    <source>
        <dbReference type="ARBA" id="ARBA00034022"/>
    </source>
</evidence>
<dbReference type="PROSITE" id="PS01034">
    <property type="entry name" value="GH16_1"/>
    <property type="match status" value="2"/>
</dbReference>
<feature type="domain" description="GH16" evidence="8">
    <location>
        <begin position="269"/>
        <end position="510"/>
    </location>
</feature>
<reference evidence="10" key="1">
    <citation type="submission" date="2013-06" db="EMBL/GenBank/DDBJ databases">
        <authorList>
            <person name="Zhao Q."/>
        </authorList>
    </citation>
    <scope>NUCLEOTIDE SEQUENCE</scope>
    <source>
        <strain evidence="10">cv. W1943</strain>
    </source>
</reference>
<dbReference type="Pfam" id="PF06955">
    <property type="entry name" value="XET_C"/>
    <property type="match status" value="2"/>
</dbReference>
<reference evidence="9" key="2">
    <citation type="submission" date="2015-06" db="UniProtKB">
        <authorList>
            <consortium name="EnsemblPlants"/>
        </authorList>
    </citation>
    <scope>IDENTIFICATION</scope>
</reference>
<dbReference type="eggNOG" id="ENOG502QS5E">
    <property type="taxonomic scope" value="Eukaryota"/>
</dbReference>
<sequence>MAAKLQGGGGGAAVMAVVVVAMVAGAASGGNFYEECDATWEPQNCWSSDNGKSLSLALVSNSSGSMIRSKRQFVYGSVSTSVQLVPGNSAGTVTTFYTSSLGDKHDEIDFEFLGNETGQPYTIHTNVYANGVGDKEMQFKPWFDPTDGSHNYTISWTPCRIVWYIDGMPIRVFRNCQSSNGVAFPTWQPMYAYSSIWAAEDWATQKGRVKTDWSKAPFVANYHGIDLDVCECYGGDCVYGCAAAFNQGGGCAGQQLTGDEMGQMKWVQDNFRIYDYCVDYKRFNGQMAPERTTTTMGRLSLLLVVFTAAAAVVGLAGASFRDECDIPWEPQNARFTDDGNGLSLSLVSNYSGCMLRTKKQFIFGSVSTLIQLVPGNSAGTVTTYYTSSVGDNHDEIDFEFLGNETGQPYTIHTNIYANGVGDKEMQFKPWFNPTDGYHNYTVSWTACMIVWYIDGTPIRVFRNYEKSNGVAFPMKRPMYGYSSIWAAEDWATQGGRVKADWSKAPFVANYRGLNINVCECSTTSGGGNSCAAKCASTYNSKSSVCQLSDSELARMRKVQDEYRIYNYCVDPKRYNGSVPVECSLPQ</sequence>
<keyword evidence="2" id="KW-0808">Transferase</keyword>
<proteinExistence type="predicted"/>
<dbReference type="InterPro" id="IPR013320">
    <property type="entry name" value="ConA-like_dom_sf"/>
</dbReference>
<dbReference type="PROSITE" id="PS51762">
    <property type="entry name" value="GH16_2"/>
    <property type="match status" value="2"/>
</dbReference>
<evidence type="ECO:0000313" key="10">
    <source>
        <dbReference type="Proteomes" id="UP000008022"/>
    </source>
</evidence>
<comment type="catalytic activity">
    <reaction evidence="6">
        <text>breaks a beta-(1-&gt;4) bond in the backbone of a xyloglucan and transfers the xyloglucanyl segment on to O-4 of the non-reducing terminal glucose residue of an acceptor, which can be a xyloglucan or an oligosaccharide of xyloglucan.</text>
        <dbReference type="EC" id="2.4.1.207"/>
    </reaction>
</comment>
<evidence type="ECO:0000256" key="5">
    <source>
        <dbReference type="ARBA" id="ARBA00023295"/>
    </source>
</evidence>
<dbReference type="InterPro" id="IPR044791">
    <property type="entry name" value="Beta-glucanase/XTH"/>
</dbReference>
<keyword evidence="3" id="KW-0378">Hydrolase</keyword>
<dbReference type="Gramene" id="ORUFI02G12430.1">
    <property type="protein sequence ID" value="ORUFI02G12430.1"/>
    <property type="gene ID" value="ORUFI02G12430"/>
</dbReference>
<dbReference type="GO" id="GO:0044042">
    <property type="term" value="P:glucan metabolic process"/>
    <property type="evidence" value="ECO:0007669"/>
    <property type="project" value="InterPro"/>
</dbReference>
<dbReference type="InterPro" id="IPR000757">
    <property type="entry name" value="Beta-glucanase-like"/>
</dbReference>